<feature type="compositionally biased region" description="Polar residues" evidence="1">
    <location>
        <begin position="1"/>
        <end position="10"/>
    </location>
</feature>
<name>A0A0V0YLU8_TRIPS</name>
<dbReference type="EMBL" id="JYDU01000003">
    <property type="protein sequence ID" value="KRY01319.1"/>
    <property type="molecule type" value="Genomic_DNA"/>
</dbReference>
<comment type="caution">
    <text evidence="2">The sequence shown here is derived from an EMBL/GenBank/DDBJ whole genome shotgun (WGS) entry which is preliminary data.</text>
</comment>
<reference evidence="2 3" key="1">
    <citation type="submission" date="2015-01" db="EMBL/GenBank/DDBJ databases">
        <title>Evolution of Trichinella species and genotypes.</title>
        <authorList>
            <person name="Korhonen P.K."/>
            <person name="Edoardo P."/>
            <person name="Giuseppe L.R."/>
            <person name="Gasser R.B."/>
        </authorList>
    </citation>
    <scope>NUCLEOTIDE SEQUENCE [LARGE SCALE GENOMIC DNA]</scope>
    <source>
        <strain evidence="2">ISS141</strain>
    </source>
</reference>
<proteinExistence type="predicted"/>
<protein>
    <submittedName>
        <fullName evidence="2">Uncharacterized protein</fullName>
    </submittedName>
</protein>
<feature type="region of interest" description="Disordered" evidence="1">
    <location>
        <begin position="1"/>
        <end position="73"/>
    </location>
</feature>
<gene>
    <name evidence="2" type="ORF">T4E_360</name>
</gene>
<evidence type="ECO:0000313" key="3">
    <source>
        <dbReference type="Proteomes" id="UP000054815"/>
    </source>
</evidence>
<dbReference type="Proteomes" id="UP000054815">
    <property type="component" value="Unassembled WGS sequence"/>
</dbReference>
<organism evidence="2 3">
    <name type="scientific">Trichinella pseudospiralis</name>
    <name type="common">Parasitic roundworm</name>
    <dbReference type="NCBI Taxonomy" id="6337"/>
    <lineage>
        <taxon>Eukaryota</taxon>
        <taxon>Metazoa</taxon>
        <taxon>Ecdysozoa</taxon>
        <taxon>Nematoda</taxon>
        <taxon>Enoplea</taxon>
        <taxon>Dorylaimia</taxon>
        <taxon>Trichinellida</taxon>
        <taxon>Trichinellidae</taxon>
        <taxon>Trichinella</taxon>
    </lineage>
</organism>
<dbReference type="AlphaFoldDB" id="A0A0V0YLU8"/>
<feature type="compositionally biased region" description="Polar residues" evidence="1">
    <location>
        <begin position="55"/>
        <end position="73"/>
    </location>
</feature>
<evidence type="ECO:0000313" key="2">
    <source>
        <dbReference type="EMBL" id="KRY01319.1"/>
    </source>
</evidence>
<sequence>MTPSCNQSLIPVTPRPDIQPTISLEENNEQPKLSSCSLRGQPMAQPNSRRRTPKADNQWNDQQNRNPTKPNRY</sequence>
<accession>A0A0V0YLU8</accession>
<feature type="compositionally biased region" description="Polar residues" evidence="1">
    <location>
        <begin position="20"/>
        <end position="38"/>
    </location>
</feature>
<evidence type="ECO:0000256" key="1">
    <source>
        <dbReference type="SAM" id="MobiDB-lite"/>
    </source>
</evidence>